<feature type="region of interest" description="Disordered" evidence="1">
    <location>
        <begin position="841"/>
        <end position="864"/>
    </location>
</feature>
<evidence type="ECO:0008006" key="3">
    <source>
        <dbReference type="Google" id="ProtNLM"/>
    </source>
</evidence>
<organism evidence="2">
    <name type="scientific">Aphanomyces astaci</name>
    <name type="common">Crayfish plague agent</name>
    <dbReference type="NCBI Taxonomy" id="112090"/>
    <lineage>
        <taxon>Eukaryota</taxon>
        <taxon>Sar</taxon>
        <taxon>Stramenopiles</taxon>
        <taxon>Oomycota</taxon>
        <taxon>Saprolegniomycetes</taxon>
        <taxon>Saprolegniales</taxon>
        <taxon>Verrucalvaceae</taxon>
        <taxon>Aphanomyces</taxon>
    </lineage>
</organism>
<evidence type="ECO:0000256" key="1">
    <source>
        <dbReference type="SAM" id="MobiDB-lite"/>
    </source>
</evidence>
<accession>W4GDD3</accession>
<dbReference type="GO" id="GO:0006325">
    <property type="term" value="P:chromatin organization"/>
    <property type="evidence" value="ECO:0007669"/>
    <property type="project" value="TreeGrafter"/>
</dbReference>
<dbReference type="VEuPathDB" id="FungiDB:H257_08565"/>
<dbReference type="AlphaFoldDB" id="W4GDD3"/>
<dbReference type="GO" id="GO:0005634">
    <property type="term" value="C:nucleus"/>
    <property type="evidence" value="ECO:0007669"/>
    <property type="project" value="TreeGrafter"/>
</dbReference>
<protein>
    <recommendedName>
        <fullName evidence="3">Codanin-1 C-terminal domain-containing protein</fullName>
    </recommendedName>
</protein>
<proteinExistence type="predicted"/>
<feature type="region of interest" description="Disordered" evidence="1">
    <location>
        <begin position="231"/>
        <end position="264"/>
    </location>
</feature>
<dbReference type="PANTHER" id="PTHR28678">
    <property type="entry name" value="CODANIN-1"/>
    <property type="match status" value="1"/>
</dbReference>
<feature type="compositionally biased region" description="Polar residues" evidence="1">
    <location>
        <begin position="233"/>
        <end position="253"/>
    </location>
</feature>
<reference evidence="2" key="1">
    <citation type="submission" date="2013-12" db="EMBL/GenBank/DDBJ databases">
        <title>The Genome Sequence of Aphanomyces astaci APO3.</title>
        <authorList>
            <consortium name="The Broad Institute Genomics Platform"/>
            <person name="Russ C."/>
            <person name="Tyler B."/>
            <person name="van West P."/>
            <person name="Dieguez-Uribeondo J."/>
            <person name="Young S.K."/>
            <person name="Zeng Q."/>
            <person name="Gargeya S."/>
            <person name="Fitzgerald M."/>
            <person name="Abouelleil A."/>
            <person name="Alvarado L."/>
            <person name="Chapman S.B."/>
            <person name="Gainer-Dewar J."/>
            <person name="Goldberg J."/>
            <person name="Griggs A."/>
            <person name="Gujja S."/>
            <person name="Hansen M."/>
            <person name="Howarth C."/>
            <person name="Imamovic A."/>
            <person name="Ireland A."/>
            <person name="Larimer J."/>
            <person name="McCowan C."/>
            <person name="Murphy C."/>
            <person name="Pearson M."/>
            <person name="Poon T.W."/>
            <person name="Priest M."/>
            <person name="Roberts A."/>
            <person name="Saif S."/>
            <person name="Shea T."/>
            <person name="Sykes S."/>
            <person name="Wortman J."/>
            <person name="Nusbaum C."/>
            <person name="Birren B."/>
        </authorList>
    </citation>
    <scope>NUCLEOTIDE SEQUENCE [LARGE SCALE GENOMIC DNA]</scope>
    <source>
        <strain evidence="2">APO3</strain>
    </source>
</reference>
<name>W4GDD3_APHAT</name>
<dbReference type="EMBL" id="KI913132">
    <property type="protein sequence ID" value="ETV77675.1"/>
    <property type="molecule type" value="Genomic_DNA"/>
</dbReference>
<evidence type="ECO:0000313" key="2">
    <source>
        <dbReference type="EMBL" id="ETV77675.1"/>
    </source>
</evidence>
<dbReference type="PANTHER" id="PTHR28678:SF1">
    <property type="entry name" value="CODANIN-1"/>
    <property type="match status" value="1"/>
</dbReference>
<dbReference type="InterPro" id="IPR040031">
    <property type="entry name" value="Codanin-1"/>
</dbReference>
<sequence>MVEVTGTTPVDETAFEEALGEAVWKGCASGYCLEIQQWILSRVQFYARCSSLDEGSSVREMNDLSFLELKPEHHIRQSTLTPDQLIYAYLNYLRVHFKSEFKDVMPQQATDVPPIMVANSTHQVHTPSTTHREVKGPKKRVALSSQPTAPAPSWTNQDFPPLGGAPNKATKAIHTPKKPLKDKRRIRSTLLSTTPQVDDGGGGKLFTSAANVDVPLKKDVMAKFETRLMAPPSSLQEGATSHLSCPQPSMESTNNHDPPPPDFDNAPDVEHEVLVLDEIDHTPSPAALLYSFLLQSKLAPCTTIELQWLFSLLVQKPSDNDPTSKQFAMSVLNTIPSWLEAYGVDILKLVIDAFQKARVATPLLDRFVLYLDQYEGDRATESQVAGAPLPIESEAIPSLHGNFALPFREDTDSRLHFRTPHESVVFTNREKARDGFLALLRSWQNAQSAIAVRRQEDVRPPSAVLDDLLVENHWWFAQLFVMELLQVAANPVGEHDHDLVRQIIHDDKQLKNADRLRKLHQRFTHVPSTQPQLTLEKPRDPSHAAAPCAAAASFPDNQRFFYDFLVMTNHFQFSSLVAVVLQSHLCQTLATFQPTSSSSLSTTAMRKQFNVKVLQAKLLGKFLGWLHYAPCWSSTPRSFSKHNAAMEAATREAIGMRNHVQVPLDIASYITTAVAQHTLMAHVPWVCEYMAMVAKDPVACATAYFRAVLARLHQVFCSRRLNESPRENAWFVALQLEALLKGTPHQQQPSQAGMMVAARRLVPSMSGSTATDDESNNVATLLDEPCQGMDGTLFLANNLFVQCCVQDVPTFRRFLQTIHQDDKQATSRKVKLRPLVVQEPSLLAPSLDTPPPSTPPSTSSPFSPKNLVESALTLAFYKQYPSVKPTIEFVVDTMMTNVCHFANTTLLQPAAAAFVDRLHATMDPTLVKDDQTNWISAQVRLHLPAAKAQACRQAREASQPYCRHHIPLAMTSLLSPTLPHCVKAIAIDLATERAVASLDTLVHTSLAMEFTKHIVARMRKMKKESTPPTPISTASTALDRMYALSKLVLEDDPIVHLRAFADLVTCTQVTPVVLCCLSDTLPHIPLDHPSVVADVVRCIHHVLVAPPHTHETFAAALVTSIVSASLNRDKTDLTVQLIRDLCDVWPPLGGSIQAVIMHARHTHGDLVRRVYSHNALLFATAMAAITLASTPHPSTSPAVIY</sequence>
<dbReference type="OrthoDB" id="76815at2759"/>
<gene>
    <name evidence="2" type="ORF">H257_08565</name>
</gene>
<dbReference type="GeneID" id="20810561"/>
<dbReference type="RefSeq" id="XP_009832785.1">
    <property type="nucleotide sequence ID" value="XM_009834483.1"/>
</dbReference>